<evidence type="ECO:0000313" key="3">
    <source>
        <dbReference type="Proteomes" id="UP001164286"/>
    </source>
</evidence>
<accession>A0AA38H2C8</accession>
<dbReference type="AlphaFoldDB" id="A0AA38H2C8"/>
<dbReference type="GeneID" id="77724720"/>
<name>A0AA38H2C8_9TREE</name>
<feature type="non-terminal residue" evidence="2">
    <location>
        <position position="92"/>
    </location>
</feature>
<dbReference type="InterPro" id="IPR054722">
    <property type="entry name" value="PolX-like_BBD"/>
</dbReference>
<feature type="domain" description="Retrovirus-related Pol polyprotein from transposon TNT 1-94-like beta-barrel" evidence="1">
    <location>
        <begin position="1"/>
        <end position="56"/>
    </location>
</feature>
<evidence type="ECO:0000259" key="1">
    <source>
        <dbReference type="Pfam" id="PF22936"/>
    </source>
</evidence>
<reference evidence="2" key="1">
    <citation type="journal article" date="2022" name="G3 (Bethesda)">
        <title>High quality genome of the basidiomycete yeast Dioszegia hungarica PDD-24b-2 isolated from cloud water.</title>
        <authorList>
            <person name="Jarrige D."/>
            <person name="Haridas S."/>
            <person name="Bleykasten-Grosshans C."/>
            <person name="Joly M."/>
            <person name="Nadalig T."/>
            <person name="Sancelme M."/>
            <person name="Vuilleumier S."/>
            <person name="Grigoriev I.V."/>
            <person name="Amato P."/>
            <person name="Bringel F."/>
        </authorList>
    </citation>
    <scope>NUCLEOTIDE SEQUENCE</scope>
    <source>
        <strain evidence="2">PDD-24b-2</strain>
    </source>
</reference>
<protein>
    <recommendedName>
        <fullName evidence="1">Retrovirus-related Pol polyprotein from transposon TNT 1-94-like beta-barrel domain-containing protein</fullName>
    </recommendedName>
</protein>
<organism evidence="2 3">
    <name type="scientific">Dioszegia hungarica</name>
    <dbReference type="NCBI Taxonomy" id="4972"/>
    <lineage>
        <taxon>Eukaryota</taxon>
        <taxon>Fungi</taxon>
        <taxon>Dikarya</taxon>
        <taxon>Basidiomycota</taxon>
        <taxon>Agaricomycotina</taxon>
        <taxon>Tremellomycetes</taxon>
        <taxon>Tremellales</taxon>
        <taxon>Bulleribasidiaceae</taxon>
        <taxon>Dioszegia</taxon>
    </lineage>
</organism>
<dbReference type="EMBL" id="JAKWFO010000014">
    <property type="protein sequence ID" value="KAI9632873.1"/>
    <property type="molecule type" value="Genomic_DNA"/>
</dbReference>
<keyword evidence="3" id="KW-1185">Reference proteome</keyword>
<sequence>YKPLAKPVQVQVGDGKYVEAVGKGDLKVGKLRMRGSYHVPLLAHNLLSVRRVARNGWSWTFADDTSTLRGPDGKVHLHAPIRDGLYTVRDTP</sequence>
<gene>
    <name evidence="2" type="ORF">MKK02DRAFT_12100</name>
</gene>
<dbReference type="Proteomes" id="UP001164286">
    <property type="component" value="Unassembled WGS sequence"/>
</dbReference>
<evidence type="ECO:0000313" key="2">
    <source>
        <dbReference type="EMBL" id="KAI9632873.1"/>
    </source>
</evidence>
<dbReference type="Pfam" id="PF22936">
    <property type="entry name" value="Pol_BBD"/>
    <property type="match status" value="1"/>
</dbReference>
<proteinExistence type="predicted"/>
<feature type="non-terminal residue" evidence="2">
    <location>
        <position position="1"/>
    </location>
</feature>
<dbReference type="RefSeq" id="XP_052942650.1">
    <property type="nucleotide sequence ID" value="XM_053085519.1"/>
</dbReference>
<comment type="caution">
    <text evidence="2">The sequence shown here is derived from an EMBL/GenBank/DDBJ whole genome shotgun (WGS) entry which is preliminary data.</text>
</comment>